<dbReference type="PANTHER" id="PTHR33322:SF16">
    <property type="entry name" value="BAG FAMILY MOLECULAR CHAPERONE REGULATOR 6"/>
    <property type="match status" value="1"/>
</dbReference>
<dbReference type="GO" id="GO:0051087">
    <property type="term" value="F:protein-folding chaperone binding"/>
    <property type="evidence" value="ECO:0007669"/>
    <property type="project" value="InterPro"/>
</dbReference>
<keyword evidence="1" id="KW-0143">Chaperone</keyword>
<dbReference type="CDD" id="cd23767">
    <property type="entry name" value="IQCD"/>
    <property type="match status" value="1"/>
</dbReference>
<feature type="compositionally biased region" description="Basic and acidic residues" evidence="3">
    <location>
        <begin position="771"/>
        <end position="782"/>
    </location>
</feature>
<feature type="region of interest" description="Disordered" evidence="3">
    <location>
        <begin position="1"/>
        <end position="25"/>
    </location>
</feature>
<protein>
    <recommendedName>
        <fullName evidence="4">BAG domain-containing protein</fullName>
    </recommendedName>
</protein>
<accession>A0AAX6E5H5</accession>
<feature type="coiled-coil region" evidence="2">
    <location>
        <begin position="1086"/>
        <end position="1134"/>
    </location>
</feature>
<dbReference type="SMART" id="SM00264">
    <property type="entry name" value="BAG"/>
    <property type="match status" value="1"/>
</dbReference>
<feature type="compositionally biased region" description="Basic and acidic residues" evidence="3">
    <location>
        <begin position="884"/>
        <end position="893"/>
    </location>
</feature>
<dbReference type="InterPro" id="IPR036533">
    <property type="entry name" value="BAG_dom_sf"/>
</dbReference>
<dbReference type="InterPro" id="IPR003103">
    <property type="entry name" value="BAG_domain"/>
</dbReference>
<feature type="region of interest" description="Disordered" evidence="3">
    <location>
        <begin position="866"/>
        <end position="903"/>
    </location>
</feature>
<dbReference type="Gene3D" id="1.20.58.120">
    <property type="entry name" value="BAG domain"/>
    <property type="match status" value="1"/>
</dbReference>
<feature type="compositionally biased region" description="Basic and acidic residues" evidence="3">
    <location>
        <begin position="708"/>
        <end position="722"/>
    </location>
</feature>
<dbReference type="GO" id="GO:0006457">
    <property type="term" value="P:protein folding"/>
    <property type="evidence" value="ECO:0007669"/>
    <property type="project" value="TreeGrafter"/>
</dbReference>
<dbReference type="SUPFAM" id="SSF63491">
    <property type="entry name" value="BAG domain"/>
    <property type="match status" value="1"/>
</dbReference>
<feature type="region of interest" description="Disordered" evidence="3">
    <location>
        <begin position="196"/>
        <end position="216"/>
    </location>
</feature>
<dbReference type="InterPro" id="IPR040400">
    <property type="entry name" value="BAG5/6/7/8"/>
</dbReference>
<evidence type="ECO:0000256" key="2">
    <source>
        <dbReference type="SAM" id="Coils"/>
    </source>
</evidence>
<name>A0AAX6E5H5_IRIPA</name>
<evidence type="ECO:0000313" key="6">
    <source>
        <dbReference type="Proteomes" id="UP001140949"/>
    </source>
</evidence>
<feature type="compositionally biased region" description="Basic and acidic residues" evidence="3">
    <location>
        <begin position="197"/>
        <end position="206"/>
    </location>
</feature>
<reference evidence="5" key="1">
    <citation type="journal article" date="2023" name="GigaByte">
        <title>Genome assembly of the bearded iris, Iris pallida Lam.</title>
        <authorList>
            <person name="Bruccoleri R.E."/>
            <person name="Oakeley E.J."/>
            <person name="Faust A.M.E."/>
            <person name="Altorfer M."/>
            <person name="Dessus-Babus S."/>
            <person name="Burckhardt D."/>
            <person name="Oertli M."/>
            <person name="Naumann U."/>
            <person name="Petersen F."/>
            <person name="Wong J."/>
        </authorList>
    </citation>
    <scope>NUCLEOTIDE SEQUENCE</scope>
    <source>
        <strain evidence="5">GSM-AAB239-AS_SAM_17_03QT</strain>
    </source>
</reference>
<evidence type="ECO:0000259" key="4">
    <source>
        <dbReference type="PROSITE" id="PS51035"/>
    </source>
</evidence>
<evidence type="ECO:0000256" key="1">
    <source>
        <dbReference type="ARBA" id="ARBA00023186"/>
    </source>
</evidence>
<keyword evidence="6" id="KW-1185">Reference proteome</keyword>
<feature type="region of interest" description="Disordered" evidence="3">
    <location>
        <begin position="977"/>
        <end position="1017"/>
    </location>
</feature>
<dbReference type="Pfam" id="PF02179">
    <property type="entry name" value="BAG"/>
    <property type="match status" value="1"/>
</dbReference>
<sequence length="1147" mass="126501">MYYRNMGAHPQSFNHQRPPHSHPGQYHPFWEAMPPPTTTDSHHPSGFGHFPCPNPAEHSGCCNYSYPPGYHSFRPAYSYIPPPPPLYYHTPYAPHPDSYPAYSVPPPHYSLDQPRYDYDKARHHCCGCPNHSCHQKDDRPVKIEEQVPEEEQNRGSSSLIQSPNHNFPILWVPPEYMKGKGNLNGWVPLDINSLKGTKPDGEEKKQPPSPIIWMPSYDKPMEAAKDVKEINPTPKSVEEWPSKFKIIPLKFLENGDQDKKPRIVEEETKSGVQPGVPAEKESSRTKNIPVKHLENGDQAKKPRVVEDESRSGGQPKVPAEKESSRTKNIPVKHLEERNQKKTSTPEKPEGKDENEVKKASENKSTVKSSKLPPVCLRVDPLPRRKTTNGKSRSSSPAELEGGRAHQQNERKISKEPGEEIAKVKDVPVSDMKGNTASQEAKEQKCQVSVPASSGVAVVEEACKNENLQAKQEVVDMSEHPATEQRAKFIERNCSEEAADKGQNMEGKKEGRLSELDAAVIIQSAYRGFEVRRWQPLEKLRKIAKIREQMSSIRRQIESTEAFKDAKQRVVISETIMNLLLQLDTIQGLHPTVREARKAVARELVCLEEKLDSLVNLAAEDHESVNAKTNVADENSDDHLLSCPETKSTTKRESLEEMVASVGCTDNSERAKVEDLSPDDGVVLCPDSSFVSNLTTEQVSKQPTEVDSNVEHPPFENEESNRSADDGVAIIASPSLVTVQVPEEKLQVAADGNGSPDQPILNDNEGKRIQEAEVEEENSHIEEGGNDFPEQQILDNNEAESCQGVDEGKKAEEVEAVETTAEELHVAEAGSITNTPFKEDGSSNALAYEDNVSPGVNGRCQEVNGEEHIGEEEESVESGGLDNRNIVHESEELPLHASGEESDISKDALLRVEEAKSDAERHLLIAPAEDEIDRKLDKPLEFKEAAHAEDEPQVSSTVGGDDCQSEMPAELECVAGLNSRPGDAVGGDNKTAVDNSGMLTAEYGTNPPEEEPVCGGSDGSLVVCEGNKDPTCEDSHDNVIEAVASTRAFEKEASPVVLEATSGATEAPVLEDRGAVDVLDPVGASEEKKLIEENEKLREMLEKLLEAGKEQLGVISSLNGRVKDLERKLAQKKRVKVKRNRAANKIHS</sequence>
<comment type="caution">
    <text evidence="5">The sequence shown here is derived from an EMBL/GenBank/DDBJ whole genome shotgun (WGS) entry which is preliminary data.</text>
</comment>
<feature type="region of interest" description="Disordered" evidence="3">
    <location>
        <begin position="695"/>
        <end position="722"/>
    </location>
</feature>
<dbReference type="Proteomes" id="UP001140949">
    <property type="component" value="Unassembled WGS sequence"/>
</dbReference>
<feature type="region of interest" description="Disordered" evidence="3">
    <location>
        <begin position="771"/>
        <end position="852"/>
    </location>
</feature>
<dbReference type="PROSITE" id="PS51035">
    <property type="entry name" value="BAG"/>
    <property type="match status" value="1"/>
</dbReference>
<feature type="compositionally biased region" description="Basic and acidic residues" evidence="3">
    <location>
        <begin position="400"/>
        <end position="427"/>
    </location>
</feature>
<feature type="compositionally biased region" description="Basic and acidic residues" evidence="3">
    <location>
        <begin position="931"/>
        <end position="949"/>
    </location>
</feature>
<dbReference type="EMBL" id="JANAVB010039818">
    <property type="protein sequence ID" value="KAJ6799288.1"/>
    <property type="molecule type" value="Genomic_DNA"/>
</dbReference>
<reference evidence="5" key="2">
    <citation type="submission" date="2023-04" db="EMBL/GenBank/DDBJ databases">
        <authorList>
            <person name="Bruccoleri R.E."/>
            <person name="Oakeley E.J."/>
            <person name="Faust A.-M."/>
            <person name="Dessus-Babus S."/>
            <person name="Altorfer M."/>
            <person name="Burckhardt D."/>
            <person name="Oertli M."/>
            <person name="Naumann U."/>
            <person name="Petersen F."/>
            <person name="Wong J."/>
        </authorList>
    </citation>
    <scope>NUCLEOTIDE SEQUENCE</scope>
    <source>
        <strain evidence="5">GSM-AAB239-AS_SAM_17_03QT</strain>
        <tissue evidence="5">Leaf</tissue>
    </source>
</reference>
<feature type="domain" description="BAG" evidence="4">
    <location>
        <begin position="538"/>
        <end position="614"/>
    </location>
</feature>
<evidence type="ECO:0000313" key="5">
    <source>
        <dbReference type="EMBL" id="KAJ6799288.1"/>
    </source>
</evidence>
<feature type="compositionally biased region" description="Basic and acidic residues" evidence="3">
    <location>
        <begin position="291"/>
        <end position="310"/>
    </location>
</feature>
<proteinExistence type="predicted"/>
<dbReference type="AlphaFoldDB" id="A0AAX6E5H5"/>
<feature type="region of interest" description="Disordered" evidence="3">
    <location>
        <begin position="921"/>
        <end position="963"/>
    </location>
</feature>
<feature type="compositionally biased region" description="Basic and acidic residues" evidence="3">
    <location>
        <begin position="258"/>
        <end position="269"/>
    </location>
</feature>
<feature type="compositionally biased region" description="Basic and acidic residues" evidence="3">
    <location>
        <begin position="332"/>
        <end position="361"/>
    </location>
</feature>
<dbReference type="GO" id="GO:0009506">
    <property type="term" value="C:plasmodesma"/>
    <property type="evidence" value="ECO:0007669"/>
    <property type="project" value="TreeGrafter"/>
</dbReference>
<dbReference type="PROSITE" id="PS50096">
    <property type="entry name" value="IQ"/>
    <property type="match status" value="1"/>
</dbReference>
<feature type="compositionally biased region" description="Polar residues" evidence="3">
    <location>
        <begin position="695"/>
        <end position="706"/>
    </location>
</feature>
<gene>
    <name evidence="5" type="ORF">M6B38_207320</name>
</gene>
<feature type="region of interest" description="Disordered" evidence="3">
    <location>
        <begin position="258"/>
        <end position="445"/>
    </location>
</feature>
<dbReference type="FunFam" id="1.20.58.120:FF:000010">
    <property type="entry name" value="BAG family molecular chaperone regulator 6"/>
    <property type="match status" value="1"/>
</dbReference>
<dbReference type="PANTHER" id="PTHR33322">
    <property type="entry name" value="BAG DOMAIN CONTAINING PROTEIN, EXPRESSED"/>
    <property type="match status" value="1"/>
</dbReference>
<evidence type="ECO:0000256" key="3">
    <source>
        <dbReference type="SAM" id="MobiDB-lite"/>
    </source>
</evidence>
<organism evidence="5 6">
    <name type="scientific">Iris pallida</name>
    <name type="common">Sweet iris</name>
    <dbReference type="NCBI Taxonomy" id="29817"/>
    <lineage>
        <taxon>Eukaryota</taxon>
        <taxon>Viridiplantae</taxon>
        <taxon>Streptophyta</taxon>
        <taxon>Embryophyta</taxon>
        <taxon>Tracheophyta</taxon>
        <taxon>Spermatophyta</taxon>
        <taxon>Magnoliopsida</taxon>
        <taxon>Liliopsida</taxon>
        <taxon>Asparagales</taxon>
        <taxon>Iridaceae</taxon>
        <taxon>Iridoideae</taxon>
        <taxon>Irideae</taxon>
        <taxon>Iris</taxon>
    </lineage>
</organism>
<keyword evidence="2" id="KW-0175">Coiled coil</keyword>